<evidence type="ECO:0000313" key="3">
    <source>
        <dbReference type="Proteomes" id="UP000326678"/>
    </source>
</evidence>
<name>A0A5P8VVT7_9NOSO</name>
<keyword evidence="1" id="KW-0812">Transmembrane</keyword>
<dbReference type="AlphaFoldDB" id="A0A5P8VVT7"/>
<feature type="transmembrane region" description="Helical" evidence="1">
    <location>
        <begin position="34"/>
        <end position="55"/>
    </location>
</feature>
<dbReference type="KEGG" id="nsh:GXM_01492"/>
<keyword evidence="1" id="KW-0472">Membrane</keyword>
<keyword evidence="1" id="KW-1133">Transmembrane helix</keyword>
<keyword evidence="3" id="KW-1185">Reference proteome</keyword>
<organism evidence="2 3">
    <name type="scientific">Nostoc sphaeroides CCNUC1</name>
    <dbReference type="NCBI Taxonomy" id="2653204"/>
    <lineage>
        <taxon>Bacteria</taxon>
        <taxon>Bacillati</taxon>
        <taxon>Cyanobacteriota</taxon>
        <taxon>Cyanophyceae</taxon>
        <taxon>Nostocales</taxon>
        <taxon>Nostocaceae</taxon>
        <taxon>Nostoc</taxon>
    </lineage>
</organism>
<sequence>MTLSDDLNFGEQGGFDEATPASPVLFGIAFTPKIIGTIVGVIGLAGAGYILLNLLMPALESYQQQQAKSSELQGQVEQKKASIKEIGKVKDELAQAKQQKVQVLGLFANEKSLDTLLLDVNRLVESGNTPTSVNTVRAKLKKFVPVSQKPEPVTDGTLGLKVDGKLQRSNINAEITGTYEQTQSIIRNIERLQPLLIVKDYQATLAPVESISPLDKTPMQVGPAAINTSFQLQVLMPLSPEEIAAAAAAAAKTAPKK</sequence>
<dbReference type="RefSeq" id="WP_152588467.1">
    <property type="nucleotide sequence ID" value="NZ_CP045226.1"/>
</dbReference>
<gene>
    <name evidence="2" type="ORF">GXM_01492</name>
</gene>
<proteinExistence type="predicted"/>
<evidence type="ECO:0000313" key="2">
    <source>
        <dbReference type="EMBL" id="QFS44019.1"/>
    </source>
</evidence>
<dbReference type="Proteomes" id="UP000326678">
    <property type="component" value="Chromosome Gxm1"/>
</dbReference>
<accession>A0A5P8VVT7</accession>
<reference evidence="2 3" key="1">
    <citation type="submission" date="2019-10" db="EMBL/GenBank/DDBJ databases">
        <title>Genomic and transcriptomic insights into the perfect genentic adaptation of a filamentous nitrogen-fixing cyanobacterium to rice fields.</title>
        <authorList>
            <person name="Chen Z."/>
        </authorList>
    </citation>
    <scope>NUCLEOTIDE SEQUENCE [LARGE SCALE GENOMIC DNA]</scope>
    <source>
        <strain evidence="2">CCNUC1</strain>
    </source>
</reference>
<protein>
    <submittedName>
        <fullName evidence="2">PilO, type IV pilus assembly protein PilO</fullName>
    </submittedName>
</protein>
<evidence type="ECO:0000256" key="1">
    <source>
        <dbReference type="SAM" id="Phobius"/>
    </source>
</evidence>
<dbReference type="EMBL" id="CP045226">
    <property type="protein sequence ID" value="QFS44019.1"/>
    <property type="molecule type" value="Genomic_DNA"/>
</dbReference>